<dbReference type="InterPro" id="IPR037523">
    <property type="entry name" value="VOC_core"/>
</dbReference>
<dbReference type="InterPro" id="IPR004360">
    <property type="entry name" value="Glyas_Fos-R_dOase_dom"/>
</dbReference>
<dbReference type="RefSeq" id="WP_099151533.1">
    <property type="nucleotide sequence ID" value="NZ_PDUD01000023.1"/>
</dbReference>
<dbReference type="SUPFAM" id="SSF54593">
    <property type="entry name" value="Glyoxalase/Bleomycin resistance protein/Dihydroxybiphenyl dioxygenase"/>
    <property type="match status" value="1"/>
</dbReference>
<dbReference type="PANTHER" id="PTHR36113">
    <property type="entry name" value="LYASE, PUTATIVE-RELATED-RELATED"/>
    <property type="match status" value="1"/>
</dbReference>
<accession>A0A2D0N930</accession>
<sequence length="129" mass="14826">MKIEHLAIWVADLEATRRFYETYFGAQSNDRYHNPRKQFSSYFLSFTDGCRLELMHRPDIQALSDKAGQEYRGIIHFAVSVGSEAKVDALTERLRADGYTVIGEPRRTGDGYYESVVLDPESNRIEITV</sequence>
<evidence type="ECO:0000259" key="1">
    <source>
        <dbReference type="PROSITE" id="PS51819"/>
    </source>
</evidence>
<dbReference type="EMBL" id="PDUD01000023">
    <property type="protein sequence ID" value="PHN04987.1"/>
    <property type="molecule type" value="Genomic_DNA"/>
</dbReference>
<name>A0A2D0N930_FLAN2</name>
<dbReference type="Gene3D" id="3.10.180.10">
    <property type="entry name" value="2,3-Dihydroxybiphenyl 1,2-Dioxygenase, domain 1"/>
    <property type="match status" value="1"/>
</dbReference>
<dbReference type="AlphaFoldDB" id="A0A2D0N930"/>
<keyword evidence="3" id="KW-1185">Reference proteome</keyword>
<dbReference type="OrthoDB" id="9789012at2"/>
<comment type="caution">
    <text evidence="2">The sequence shown here is derived from an EMBL/GenBank/DDBJ whole genome shotgun (WGS) entry which is preliminary data.</text>
</comment>
<protein>
    <submittedName>
        <fullName evidence="2">Glyoxalase</fullName>
    </submittedName>
</protein>
<dbReference type="Pfam" id="PF00903">
    <property type="entry name" value="Glyoxalase"/>
    <property type="match status" value="1"/>
</dbReference>
<organism evidence="2 3">
    <name type="scientific">Flavilitoribacter nigricans (strain ATCC 23147 / DSM 23189 / NBRC 102662 / NCIMB 1420 / SS-2)</name>
    <name type="common">Lewinella nigricans</name>
    <dbReference type="NCBI Taxonomy" id="1122177"/>
    <lineage>
        <taxon>Bacteria</taxon>
        <taxon>Pseudomonadati</taxon>
        <taxon>Bacteroidota</taxon>
        <taxon>Saprospiria</taxon>
        <taxon>Saprospirales</taxon>
        <taxon>Lewinellaceae</taxon>
        <taxon>Flavilitoribacter</taxon>
    </lineage>
</organism>
<dbReference type="PROSITE" id="PS51819">
    <property type="entry name" value="VOC"/>
    <property type="match status" value="1"/>
</dbReference>
<dbReference type="InterPro" id="IPR051332">
    <property type="entry name" value="Fosfomycin_Res_Enzymes"/>
</dbReference>
<dbReference type="InterPro" id="IPR029068">
    <property type="entry name" value="Glyas_Bleomycin-R_OHBP_Dase"/>
</dbReference>
<evidence type="ECO:0000313" key="3">
    <source>
        <dbReference type="Proteomes" id="UP000223913"/>
    </source>
</evidence>
<feature type="domain" description="VOC" evidence="1">
    <location>
        <begin position="2"/>
        <end position="129"/>
    </location>
</feature>
<proteinExistence type="predicted"/>
<reference evidence="2 3" key="1">
    <citation type="submission" date="2017-10" db="EMBL/GenBank/DDBJ databases">
        <title>The draft genome sequence of Lewinella nigricans NBRC 102662.</title>
        <authorList>
            <person name="Wang K."/>
        </authorList>
    </citation>
    <scope>NUCLEOTIDE SEQUENCE [LARGE SCALE GENOMIC DNA]</scope>
    <source>
        <strain evidence="2 3">NBRC 102662</strain>
    </source>
</reference>
<dbReference type="Proteomes" id="UP000223913">
    <property type="component" value="Unassembled WGS sequence"/>
</dbReference>
<dbReference type="PANTHER" id="PTHR36113:SF1">
    <property type="entry name" value="GLYOXALASE_BLEOMYCIN RESISTANCE PROTEIN_DIOXYGENASE"/>
    <property type="match status" value="1"/>
</dbReference>
<gene>
    <name evidence="2" type="ORF">CRP01_18325</name>
</gene>
<evidence type="ECO:0000313" key="2">
    <source>
        <dbReference type="EMBL" id="PHN04987.1"/>
    </source>
</evidence>